<accession>A0A6A6D5P2</accession>
<evidence type="ECO:0000313" key="2">
    <source>
        <dbReference type="EMBL" id="KAF2174687.1"/>
    </source>
</evidence>
<dbReference type="AlphaFoldDB" id="A0A6A6D5P2"/>
<feature type="region of interest" description="Disordered" evidence="1">
    <location>
        <begin position="1"/>
        <end position="34"/>
    </location>
</feature>
<dbReference type="OrthoDB" id="5397087at2759"/>
<organism evidence="2 3">
    <name type="scientific">Zopfia rhizophila CBS 207.26</name>
    <dbReference type="NCBI Taxonomy" id="1314779"/>
    <lineage>
        <taxon>Eukaryota</taxon>
        <taxon>Fungi</taxon>
        <taxon>Dikarya</taxon>
        <taxon>Ascomycota</taxon>
        <taxon>Pezizomycotina</taxon>
        <taxon>Dothideomycetes</taxon>
        <taxon>Dothideomycetes incertae sedis</taxon>
        <taxon>Zopfiaceae</taxon>
        <taxon>Zopfia</taxon>
    </lineage>
</organism>
<feature type="compositionally biased region" description="Acidic residues" evidence="1">
    <location>
        <begin position="423"/>
        <end position="442"/>
    </location>
</feature>
<feature type="compositionally biased region" description="Polar residues" evidence="1">
    <location>
        <begin position="177"/>
        <end position="199"/>
    </location>
</feature>
<reference evidence="2" key="1">
    <citation type="journal article" date="2020" name="Stud. Mycol.">
        <title>101 Dothideomycetes genomes: a test case for predicting lifestyles and emergence of pathogens.</title>
        <authorList>
            <person name="Haridas S."/>
            <person name="Albert R."/>
            <person name="Binder M."/>
            <person name="Bloem J."/>
            <person name="Labutti K."/>
            <person name="Salamov A."/>
            <person name="Andreopoulos B."/>
            <person name="Baker S."/>
            <person name="Barry K."/>
            <person name="Bills G."/>
            <person name="Bluhm B."/>
            <person name="Cannon C."/>
            <person name="Castanera R."/>
            <person name="Culley D."/>
            <person name="Daum C."/>
            <person name="Ezra D."/>
            <person name="Gonzalez J."/>
            <person name="Henrissat B."/>
            <person name="Kuo A."/>
            <person name="Liang C."/>
            <person name="Lipzen A."/>
            <person name="Lutzoni F."/>
            <person name="Magnuson J."/>
            <person name="Mondo S."/>
            <person name="Nolan M."/>
            <person name="Ohm R."/>
            <person name="Pangilinan J."/>
            <person name="Park H.-J."/>
            <person name="Ramirez L."/>
            <person name="Alfaro M."/>
            <person name="Sun H."/>
            <person name="Tritt A."/>
            <person name="Yoshinaga Y."/>
            <person name="Zwiers L.-H."/>
            <person name="Turgeon B."/>
            <person name="Goodwin S."/>
            <person name="Spatafora J."/>
            <person name="Crous P."/>
            <person name="Grigoriev I."/>
        </authorList>
    </citation>
    <scope>NUCLEOTIDE SEQUENCE</scope>
    <source>
        <strain evidence="2">CBS 207.26</strain>
    </source>
</reference>
<feature type="region of interest" description="Disordered" evidence="1">
    <location>
        <begin position="283"/>
        <end position="302"/>
    </location>
</feature>
<feature type="region of interest" description="Disordered" evidence="1">
    <location>
        <begin position="167"/>
        <end position="277"/>
    </location>
</feature>
<feature type="compositionally biased region" description="Polar residues" evidence="1">
    <location>
        <begin position="238"/>
        <end position="258"/>
    </location>
</feature>
<name>A0A6A6D5P2_9PEZI</name>
<gene>
    <name evidence="2" type="ORF">K469DRAFT_685998</name>
</gene>
<feature type="region of interest" description="Disordered" evidence="1">
    <location>
        <begin position="419"/>
        <end position="442"/>
    </location>
</feature>
<keyword evidence="3" id="KW-1185">Reference proteome</keyword>
<feature type="compositionally biased region" description="Low complexity" evidence="1">
    <location>
        <begin position="259"/>
        <end position="272"/>
    </location>
</feature>
<protein>
    <submittedName>
        <fullName evidence="2">Uncharacterized protein</fullName>
    </submittedName>
</protein>
<feature type="compositionally biased region" description="Basic and acidic residues" evidence="1">
    <location>
        <begin position="13"/>
        <end position="24"/>
    </location>
</feature>
<evidence type="ECO:0000313" key="3">
    <source>
        <dbReference type="Proteomes" id="UP000800200"/>
    </source>
</evidence>
<proteinExistence type="predicted"/>
<feature type="compositionally biased region" description="Polar residues" evidence="1">
    <location>
        <begin position="283"/>
        <end position="296"/>
    </location>
</feature>
<dbReference type="EMBL" id="ML994790">
    <property type="protein sequence ID" value="KAF2174687.1"/>
    <property type="molecule type" value="Genomic_DNA"/>
</dbReference>
<dbReference type="Proteomes" id="UP000800200">
    <property type="component" value="Unassembled WGS sequence"/>
</dbReference>
<evidence type="ECO:0000256" key="1">
    <source>
        <dbReference type="SAM" id="MobiDB-lite"/>
    </source>
</evidence>
<sequence>MPPTRNLTAAKPVKTERTHEENQERAYIAASRRSDRSLEARIESARRASEIHKKRTGRALRVTEQDVMNEEMYEEEDDDIHAQYSRLSSYYYQTSLNFNRKLSSYLASNIGVRDRLMVEQDPSLANLGSPFLPHAFQFPQPTQPFMSNQMLPPQMYHQYPQTYRHSPYLVPHRSQGHQRSASIPTPQHMQSFQATQQHVGPTVDTPKVEEQRRMSLPAQLFESPSPRSPDGQMRPPLSRSSTDHSIQQPTSPQHGQVMSSTSPPTTHGTPGSQSETTMQASYSFMPQGSAPSSQALNIGPFSVSLPPESQQLVGSALNPNDPRTQVYMAGSNVIAQPFSYSYNPNPSSKSQRMSNSPGLGMSQTLAPGVHVDAESEETPIIGLSSADPENLTSLFVANPGVFGFGGYNDTFQFTDTIQSGSNQDDEFNPDNWLDENQWENSS</sequence>